<reference evidence="1" key="2">
    <citation type="journal article" date="2015" name="Data Brief">
        <title>Shoot transcriptome of the giant reed, Arundo donax.</title>
        <authorList>
            <person name="Barrero R.A."/>
            <person name="Guerrero F.D."/>
            <person name="Moolhuijzen P."/>
            <person name="Goolsby J.A."/>
            <person name="Tidwell J."/>
            <person name="Bellgard S.E."/>
            <person name="Bellgard M.I."/>
        </authorList>
    </citation>
    <scope>NUCLEOTIDE SEQUENCE</scope>
    <source>
        <tissue evidence="1">Shoot tissue taken approximately 20 cm above the soil surface</tissue>
    </source>
</reference>
<name>A0A0A9BPG8_ARUDO</name>
<reference evidence="1" key="1">
    <citation type="submission" date="2014-09" db="EMBL/GenBank/DDBJ databases">
        <authorList>
            <person name="Magalhaes I.L.F."/>
            <person name="Oliveira U."/>
            <person name="Santos F.R."/>
            <person name="Vidigal T.H.D.A."/>
            <person name="Brescovit A.D."/>
            <person name="Santos A.J."/>
        </authorList>
    </citation>
    <scope>NUCLEOTIDE SEQUENCE</scope>
    <source>
        <tissue evidence="1">Shoot tissue taken approximately 20 cm above the soil surface</tissue>
    </source>
</reference>
<proteinExistence type="predicted"/>
<dbReference type="AlphaFoldDB" id="A0A0A9BPG8"/>
<protein>
    <submittedName>
        <fullName evidence="1">Uncharacterized protein</fullName>
    </submittedName>
</protein>
<accession>A0A0A9BPG8</accession>
<dbReference type="EMBL" id="GBRH01233827">
    <property type="protein sequence ID" value="JAD64068.1"/>
    <property type="molecule type" value="Transcribed_RNA"/>
</dbReference>
<evidence type="ECO:0000313" key="1">
    <source>
        <dbReference type="EMBL" id="JAD64068.1"/>
    </source>
</evidence>
<organism evidence="1">
    <name type="scientific">Arundo donax</name>
    <name type="common">Giant reed</name>
    <name type="synonym">Donax arundinaceus</name>
    <dbReference type="NCBI Taxonomy" id="35708"/>
    <lineage>
        <taxon>Eukaryota</taxon>
        <taxon>Viridiplantae</taxon>
        <taxon>Streptophyta</taxon>
        <taxon>Embryophyta</taxon>
        <taxon>Tracheophyta</taxon>
        <taxon>Spermatophyta</taxon>
        <taxon>Magnoliopsida</taxon>
        <taxon>Liliopsida</taxon>
        <taxon>Poales</taxon>
        <taxon>Poaceae</taxon>
        <taxon>PACMAD clade</taxon>
        <taxon>Arundinoideae</taxon>
        <taxon>Arundineae</taxon>
        <taxon>Arundo</taxon>
    </lineage>
</organism>
<sequence>MQANRFLIPCQESKNLLLRCTFTCSVVPLKSGTKFPPSRKQVLGLVTSISNSASWKAHIDNTVLLGRFYLICKTAILHLPNCNRSRLV</sequence>